<organism evidence="2 3">
    <name type="scientific">Actinoplanes sandaracinus</name>
    <dbReference type="NCBI Taxonomy" id="3045177"/>
    <lineage>
        <taxon>Bacteria</taxon>
        <taxon>Bacillati</taxon>
        <taxon>Actinomycetota</taxon>
        <taxon>Actinomycetes</taxon>
        <taxon>Micromonosporales</taxon>
        <taxon>Micromonosporaceae</taxon>
        <taxon>Actinoplanes</taxon>
    </lineage>
</organism>
<evidence type="ECO:0008006" key="4">
    <source>
        <dbReference type="Google" id="ProtNLM"/>
    </source>
</evidence>
<protein>
    <recommendedName>
        <fullName evidence="4">DUF3899 domain-containing protein</fullName>
    </recommendedName>
</protein>
<name>A0ABT6WF53_9ACTN</name>
<dbReference type="EMBL" id="JASCTH010000004">
    <property type="protein sequence ID" value="MDI6098370.1"/>
    <property type="molecule type" value="Genomic_DNA"/>
</dbReference>
<feature type="transmembrane region" description="Helical" evidence="1">
    <location>
        <begin position="95"/>
        <end position="114"/>
    </location>
</feature>
<reference evidence="2 3" key="1">
    <citation type="submission" date="2023-05" db="EMBL/GenBank/DDBJ databases">
        <title>Actinoplanes sp. NEAU-A12 genome sequencing.</title>
        <authorList>
            <person name="Wang Z.-S."/>
        </authorList>
    </citation>
    <scope>NUCLEOTIDE SEQUENCE [LARGE SCALE GENOMIC DNA]</scope>
    <source>
        <strain evidence="2 3">NEAU-A12</strain>
    </source>
</reference>
<evidence type="ECO:0000313" key="2">
    <source>
        <dbReference type="EMBL" id="MDI6098370.1"/>
    </source>
</evidence>
<keyword evidence="1" id="KW-1133">Transmembrane helix</keyword>
<dbReference type="RefSeq" id="WP_282757992.1">
    <property type="nucleotide sequence ID" value="NZ_JASCTH010000004.1"/>
</dbReference>
<keyword evidence="1" id="KW-0472">Membrane</keyword>
<comment type="caution">
    <text evidence="2">The sequence shown here is derived from an EMBL/GenBank/DDBJ whole genome shotgun (WGS) entry which is preliminary data.</text>
</comment>
<evidence type="ECO:0000313" key="3">
    <source>
        <dbReference type="Proteomes" id="UP001241758"/>
    </source>
</evidence>
<sequence>MLKKIWAGACLLLGSLLLLAAGLVLVALMIEASSEEHLNYWVFLFGALLMLLLSGAANGFLALSLRAQRPKPVPPTATPEALLERQLAGEKTQKIYFWVSQAWAVVVAILSFWAGRFWGC</sequence>
<evidence type="ECO:0000256" key="1">
    <source>
        <dbReference type="SAM" id="Phobius"/>
    </source>
</evidence>
<keyword evidence="3" id="KW-1185">Reference proteome</keyword>
<dbReference type="Proteomes" id="UP001241758">
    <property type="component" value="Unassembled WGS sequence"/>
</dbReference>
<keyword evidence="1" id="KW-0812">Transmembrane</keyword>
<gene>
    <name evidence="2" type="ORF">QLQ12_07110</name>
</gene>
<proteinExistence type="predicted"/>
<feature type="transmembrane region" description="Helical" evidence="1">
    <location>
        <begin position="42"/>
        <end position="63"/>
    </location>
</feature>
<accession>A0ABT6WF53</accession>